<sequence>MDIDQVIRGLISQGMNSVWVYQTANSYGKELVQLLDVQGNELAWRWLSDGCASWQAPSSVIGGYLSLPVGASEYDLSQGFDHASFILGTEDCSNYSELPPRPDWCR</sequence>
<dbReference type="AlphaFoldDB" id="A0A483KD44"/>
<reference evidence="1" key="1">
    <citation type="submission" date="2019-01" db="EMBL/GenBank/DDBJ databases">
        <authorList>
            <person name="Lista F."/>
            <person name="Anselmo A."/>
        </authorList>
    </citation>
    <scope>NUCLEOTIDE SEQUENCE</scope>
    <source>
        <strain evidence="1">10S</strain>
    </source>
</reference>
<organism evidence="1">
    <name type="scientific">Klebsiella pneumoniae</name>
    <dbReference type="NCBI Taxonomy" id="573"/>
    <lineage>
        <taxon>Bacteria</taxon>
        <taxon>Pseudomonadati</taxon>
        <taxon>Pseudomonadota</taxon>
        <taxon>Gammaproteobacteria</taxon>
        <taxon>Enterobacterales</taxon>
        <taxon>Enterobacteriaceae</taxon>
        <taxon>Klebsiella/Raoultella group</taxon>
        <taxon>Klebsiella</taxon>
        <taxon>Klebsiella pneumoniae complex</taxon>
    </lineage>
</organism>
<gene>
    <name evidence="1" type="ORF">ETE64_26240</name>
</gene>
<protein>
    <submittedName>
        <fullName evidence="1">Uncharacterized protein</fullName>
    </submittedName>
</protein>
<name>A0A483KD44_KLEPN</name>
<dbReference type="EMBL" id="SDCM01000093">
    <property type="protein sequence ID" value="TCX59360.1"/>
    <property type="molecule type" value="Genomic_DNA"/>
</dbReference>
<evidence type="ECO:0000313" key="1">
    <source>
        <dbReference type="EMBL" id="TCX59360.1"/>
    </source>
</evidence>
<accession>A0A483KD44</accession>
<proteinExistence type="predicted"/>
<dbReference type="RefSeq" id="WP_004197770.1">
    <property type="nucleotide sequence ID" value="NZ_CAAGTP010000005.1"/>
</dbReference>
<comment type="caution">
    <text evidence="1">The sequence shown here is derived from an EMBL/GenBank/DDBJ whole genome shotgun (WGS) entry which is preliminary data.</text>
</comment>